<dbReference type="Pfam" id="PF08818">
    <property type="entry name" value="DUF1801"/>
    <property type="match status" value="1"/>
</dbReference>
<evidence type="ECO:0000259" key="1">
    <source>
        <dbReference type="Pfam" id="PF08818"/>
    </source>
</evidence>
<dbReference type="InterPro" id="IPR014922">
    <property type="entry name" value="YdhG-like"/>
</dbReference>
<reference evidence="2 3" key="1">
    <citation type="submission" date="2020-01" db="EMBL/GenBank/DDBJ databases">
        <title>Bacteria diversity of Porities sp.</title>
        <authorList>
            <person name="Wang G."/>
        </authorList>
    </citation>
    <scope>NUCLEOTIDE SEQUENCE [LARGE SCALE GENOMIC DNA]</scope>
    <source>
        <strain evidence="2 3">R33</strain>
    </source>
</reference>
<proteinExistence type="predicted"/>
<dbReference type="RefSeq" id="WP_161434264.1">
    <property type="nucleotide sequence ID" value="NZ_WXYO01000002.1"/>
</dbReference>
<name>A0A6L9E9I1_9FLAO</name>
<dbReference type="Gene3D" id="3.90.1150.200">
    <property type="match status" value="1"/>
</dbReference>
<protein>
    <recommendedName>
        <fullName evidence="1">YdhG-like domain-containing protein</fullName>
    </recommendedName>
</protein>
<dbReference type="EMBL" id="WXYO01000002">
    <property type="protein sequence ID" value="NAS11222.1"/>
    <property type="molecule type" value="Genomic_DNA"/>
</dbReference>
<keyword evidence="3" id="KW-1185">Reference proteome</keyword>
<sequence>MSATEKIEAFYAREHQYKKGIAVLRELALKTELEESYKWNFPVYTYDGKNVLGICAFKSHFGVWFFNGVFLSDPKGVLENAQEGKTKAMRHWKFLSENEIDKAGVLAYMQEALDNQRKGIALSPGPKKETVVPEALSNALDKDNELKVRFGKLTPYKQREFCEYISEAKQEKTKQSRLEKILPMIAQGISLNDKYRSS</sequence>
<comment type="caution">
    <text evidence="2">The sequence shown here is derived from an EMBL/GenBank/DDBJ whole genome shotgun (WGS) entry which is preliminary data.</text>
</comment>
<evidence type="ECO:0000313" key="2">
    <source>
        <dbReference type="EMBL" id="NAS11222.1"/>
    </source>
</evidence>
<dbReference type="InterPro" id="IPR016786">
    <property type="entry name" value="YdeI_bac"/>
</dbReference>
<dbReference type="Proteomes" id="UP000475249">
    <property type="component" value="Unassembled WGS sequence"/>
</dbReference>
<accession>A0A6L9E9I1</accession>
<evidence type="ECO:0000313" key="3">
    <source>
        <dbReference type="Proteomes" id="UP000475249"/>
    </source>
</evidence>
<feature type="domain" description="YdhG-like" evidence="1">
    <location>
        <begin position="23"/>
        <end position="113"/>
    </location>
</feature>
<gene>
    <name evidence="2" type="ORF">GTQ38_04370</name>
</gene>
<dbReference type="SUPFAM" id="SSF159888">
    <property type="entry name" value="YdhG-like"/>
    <property type="match status" value="1"/>
</dbReference>
<dbReference type="AlphaFoldDB" id="A0A6L9E9I1"/>
<dbReference type="PIRSF" id="PIRSF021308">
    <property type="entry name" value="UCP021308"/>
    <property type="match status" value="1"/>
</dbReference>
<dbReference type="Pfam" id="PF13376">
    <property type="entry name" value="OmdA"/>
    <property type="match status" value="1"/>
</dbReference>
<organism evidence="2 3">
    <name type="scientific">Poritiphilus flavus</name>
    <dbReference type="NCBI Taxonomy" id="2697053"/>
    <lineage>
        <taxon>Bacteria</taxon>
        <taxon>Pseudomonadati</taxon>
        <taxon>Bacteroidota</taxon>
        <taxon>Flavobacteriia</taxon>
        <taxon>Flavobacteriales</taxon>
        <taxon>Flavobacteriaceae</taxon>
        <taxon>Poritiphilus</taxon>
    </lineage>
</organism>